<evidence type="ECO:0000313" key="2">
    <source>
        <dbReference type="Proteomes" id="UP001260773"/>
    </source>
</evidence>
<evidence type="ECO:0000313" key="1">
    <source>
        <dbReference type="EMBL" id="MDT2405246.1"/>
    </source>
</evidence>
<sequence length="126" mass="13869">TDTTRLQAIDFYSCVAKRTGGRRMKVIARGRRSGKTLDLIKESALSGNYILVRNHSEAQRLFQLAKETKLSIPLPVTVSEISLGRIQGTSIKRDGILVDNAELVLQQLIGAKINTLTISTTEEDGE</sequence>
<proteinExistence type="predicted"/>
<feature type="non-terminal residue" evidence="1">
    <location>
        <position position="1"/>
    </location>
</feature>
<accession>A0AAW8S488</accession>
<evidence type="ECO:0008006" key="3">
    <source>
        <dbReference type="Google" id="ProtNLM"/>
    </source>
</evidence>
<dbReference type="RefSeq" id="WP_311865979.1">
    <property type="nucleotide sequence ID" value="NZ_JARPWH010000239.1"/>
</dbReference>
<protein>
    <recommendedName>
        <fullName evidence="3">Terminase</fullName>
    </recommendedName>
</protein>
<organism evidence="1 2">
    <name type="scientific">Enterococcus avium</name>
    <name type="common">Streptococcus avium</name>
    <dbReference type="NCBI Taxonomy" id="33945"/>
    <lineage>
        <taxon>Bacteria</taxon>
        <taxon>Bacillati</taxon>
        <taxon>Bacillota</taxon>
        <taxon>Bacilli</taxon>
        <taxon>Lactobacillales</taxon>
        <taxon>Enterococcaceae</taxon>
        <taxon>Enterococcus</taxon>
    </lineage>
</organism>
<gene>
    <name evidence="1" type="ORF">P7D43_23150</name>
</gene>
<dbReference type="EMBL" id="JARPWH010000239">
    <property type="protein sequence ID" value="MDT2405246.1"/>
    <property type="molecule type" value="Genomic_DNA"/>
</dbReference>
<dbReference type="Proteomes" id="UP001260773">
    <property type="component" value="Unassembled WGS sequence"/>
</dbReference>
<name>A0AAW8S488_ENTAV</name>
<reference evidence="1" key="1">
    <citation type="submission" date="2023-03" db="EMBL/GenBank/DDBJ databases">
        <authorList>
            <person name="Shen W."/>
            <person name="Cai J."/>
        </authorList>
    </citation>
    <scope>NUCLEOTIDE SEQUENCE</scope>
    <source>
        <strain evidence="1">P33-2</strain>
    </source>
</reference>
<comment type="caution">
    <text evidence="1">The sequence shown here is derived from an EMBL/GenBank/DDBJ whole genome shotgun (WGS) entry which is preliminary data.</text>
</comment>
<dbReference type="AlphaFoldDB" id="A0AAW8S488"/>